<dbReference type="Proteomes" id="UP000198925">
    <property type="component" value="Unassembled WGS sequence"/>
</dbReference>
<dbReference type="GO" id="GO:0032259">
    <property type="term" value="P:methylation"/>
    <property type="evidence" value="ECO:0007669"/>
    <property type="project" value="UniProtKB-KW"/>
</dbReference>
<evidence type="ECO:0000256" key="4">
    <source>
        <dbReference type="ARBA" id="ARBA00022603"/>
    </source>
</evidence>
<dbReference type="STRING" id="938405.SAMN02927895_02771"/>
<evidence type="ECO:0000256" key="2">
    <source>
        <dbReference type="ARBA" id="ARBA00008711"/>
    </source>
</evidence>
<dbReference type="InterPro" id="IPR036631">
    <property type="entry name" value="MGMT_N_sf"/>
</dbReference>
<dbReference type="InterPro" id="IPR036217">
    <property type="entry name" value="MethylDNA_cys_MeTrfase_DNAb"/>
</dbReference>
<feature type="domain" description="Methylated-DNA-[protein]-cysteine S-methyltransferase DNA binding" evidence="10">
    <location>
        <begin position="70"/>
        <end position="150"/>
    </location>
</feature>
<dbReference type="GO" id="GO:0005737">
    <property type="term" value="C:cytoplasm"/>
    <property type="evidence" value="ECO:0007669"/>
    <property type="project" value="UniProtKB-SubCell"/>
</dbReference>
<keyword evidence="7 9" id="KW-0234">DNA repair</keyword>
<dbReference type="InterPro" id="IPR001497">
    <property type="entry name" value="MethylDNA_cys_MeTrfase_AS"/>
</dbReference>
<dbReference type="FunFam" id="1.10.10.10:FF:000214">
    <property type="entry name" value="Methylated-DNA--protein-cysteine methyltransferase"/>
    <property type="match status" value="1"/>
</dbReference>
<gene>
    <name evidence="12" type="ORF">SAMN04487779_100333</name>
</gene>
<dbReference type="Pfam" id="PF01035">
    <property type="entry name" value="DNA_binding_1"/>
    <property type="match status" value="1"/>
</dbReference>
<dbReference type="OrthoDB" id="9802228at2"/>
<comment type="catalytic activity">
    <reaction evidence="8 9">
        <text>a 6-O-methyl-2'-deoxyguanosine in DNA + L-cysteinyl-[protein] = S-methyl-L-cysteinyl-[protein] + a 2'-deoxyguanosine in DNA</text>
        <dbReference type="Rhea" id="RHEA:24000"/>
        <dbReference type="Rhea" id="RHEA-COMP:10131"/>
        <dbReference type="Rhea" id="RHEA-COMP:10132"/>
        <dbReference type="Rhea" id="RHEA-COMP:11367"/>
        <dbReference type="Rhea" id="RHEA-COMP:11368"/>
        <dbReference type="ChEBI" id="CHEBI:29950"/>
        <dbReference type="ChEBI" id="CHEBI:82612"/>
        <dbReference type="ChEBI" id="CHEBI:85445"/>
        <dbReference type="ChEBI" id="CHEBI:85448"/>
        <dbReference type="EC" id="2.1.1.63"/>
    </reaction>
</comment>
<accession>A0A1G6QFZ0</accession>
<dbReference type="HAMAP" id="MF_00772">
    <property type="entry name" value="OGT"/>
    <property type="match status" value="1"/>
</dbReference>
<evidence type="ECO:0000256" key="9">
    <source>
        <dbReference type="HAMAP-Rule" id="MF_00772"/>
    </source>
</evidence>
<comment type="catalytic activity">
    <reaction evidence="1 9">
        <text>a 4-O-methyl-thymidine in DNA + L-cysteinyl-[protein] = a thymidine in DNA + S-methyl-L-cysteinyl-[protein]</text>
        <dbReference type="Rhea" id="RHEA:53428"/>
        <dbReference type="Rhea" id="RHEA-COMP:10131"/>
        <dbReference type="Rhea" id="RHEA-COMP:10132"/>
        <dbReference type="Rhea" id="RHEA-COMP:13555"/>
        <dbReference type="Rhea" id="RHEA-COMP:13556"/>
        <dbReference type="ChEBI" id="CHEBI:29950"/>
        <dbReference type="ChEBI" id="CHEBI:82612"/>
        <dbReference type="ChEBI" id="CHEBI:137386"/>
        <dbReference type="ChEBI" id="CHEBI:137387"/>
        <dbReference type="EC" id="2.1.1.63"/>
    </reaction>
</comment>
<evidence type="ECO:0000313" key="12">
    <source>
        <dbReference type="EMBL" id="SDC91390.1"/>
    </source>
</evidence>
<dbReference type="SUPFAM" id="SSF46767">
    <property type="entry name" value="Methylated DNA-protein cysteine methyltransferase, C-terminal domain"/>
    <property type="match status" value="1"/>
</dbReference>
<sequence>MPHLTLHTPLGELTVFEEDGAIIALEWGRAYGSENAPPTASLREAAEQLHDYFDGRRSHFDLPVAPQGSAFRQSVWAALCRIPPGETRSYSEIAAEIGCRSPRAIGQANGANPIPIIIPCHRVVAAKGAIGGYSGEGGIATKRFLLALEARGVSREEAGTLPLSRFSLRPPAAPQGTPR</sequence>
<comment type="miscellaneous">
    <text evidence="9">This enzyme catalyzes only one turnover and therefore is not strictly catalytic. According to one definition, an enzyme is a biocatalyst that acts repeatedly and over many reaction cycles.</text>
</comment>
<keyword evidence="4 9" id="KW-0489">Methyltransferase</keyword>
<dbReference type="SUPFAM" id="SSF53155">
    <property type="entry name" value="Methylated DNA-protein cysteine methyltransferase domain"/>
    <property type="match status" value="1"/>
</dbReference>
<dbReference type="RefSeq" id="WP_090564497.1">
    <property type="nucleotide sequence ID" value="NZ_FMXZ01000006.1"/>
</dbReference>
<dbReference type="InterPro" id="IPR023546">
    <property type="entry name" value="MGMT"/>
</dbReference>
<evidence type="ECO:0000256" key="3">
    <source>
        <dbReference type="ARBA" id="ARBA00022490"/>
    </source>
</evidence>
<dbReference type="PANTHER" id="PTHR10815:SF13">
    <property type="entry name" value="METHYLATED-DNA--PROTEIN-CYSTEINE METHYLTRANSFERASE"/>
    <property type="match status" value="1"/>
</dbReference>
<dbReference type="InterPro" id="IPR014048">
    <property type="entry name" value="MethylDNA_cys_MeTrfase_DNA-bd"/>
</dbReference>
<dbReference type="AlphaFoldDB" id="A0A1G6QFZ0"/>
<evidence type="ECO:0000256" key="1">
    <source>
        <dbReference type="ARBA" id="ARBA00001286"/>
    </source>
</evidence>
<dbReference type="GO" id="GO:0006307">
    <property type="term" value="P:DNA alkylation repair"/>
    <property type="evidence" value="ECO:0007669"/>
    <property type="project" value="UniProtKB-UniRule"/>
</dbReference>
<dbReference type="CDD" id="cd06445">
    <property type="entry name" value="ATase"/>
    <property type="match status" value="1"/>
</dbReference>
<comment type="function">
    <text evidence="9">Involved in the cellular defense against the biological effects of O6-methylguanine (O6-MeG) and O4-methylthymine (O4-MeT) in DNA. Repairs the methylated nucleobase in DNA by stoichiometrically transferring the methyl group to a cysteine residue in the enzyme. This is a suicide reaction: the enzyme is irreversibly inactivated.</text>
</comment>
<proteinExistence type="inferred from homology"/>
<dbReference type="PROSITE" id="PS00374">
    <property type="entry name" value="MGMT"/>
    <property type="match status" value="1"/>
</dbReference>
<evidence type="ECO:0000256" key="6">
    <source>
        <dbReference type="ARBA" id="ARBA00022763"/>
    </source>
</evidence>
<organism evidence="12 13">
    <name type="scientific">Belnapia rosea</name>
    <dbReference type="NCBI Taxonomy" id="938405"/>
    <lineage>
        <taxon>Bacteria</taxon>
        <taxon>Pseudomonadati</taxon>
        <taxon>Pseudomonadota</taxon>
        <taxon>Alphaproteobacteria</taxon>
        <taxon>Acetobacterales</taxon>
        <taxon>Roseomonadaceae</taxon>
        <taxon>Belnapia</taxon>
    </lineage>
</organism>
<dbReference type="PANTHER" id="PTHR10815">
    <property type="entry name" value="METHYLATED-DNA--PROTEIN-CYSTEINE METHYLTRANSFERASE"/>
    <property type="match status" value="1"/>
</dbReference>
<evidence type="ECO:0000313" key="13">
    <source>
        <dbReference type="Proteomes" id="UP000198925"/>
    </source>
</evidence>
<evidence type="ECO:0000256" key="8">
    <source>
        <dbReference type="ARBA" id="ARBA00049348"/>
    </source>
</evidence>
<protein>
    <recommendedName>
        <fullName evidence="9">Methylated-DNA--protein-cysteine methyltransferase</fullName>
        <ecNumber evidence="9">2.1.1.63</ecNumber>
    </recommendedName>
    <alternativeName>
        <fullName evidence="9">6-O-methylguanine-DNA methyltransferase</fullName>
        <shortName evidence="9">MGMT</shortName>
    </alternativeName>
    <alternativeName>
        <fullName evidence="9">O-6-methylguanine-DNA-alkyltransferase</fullName>
    </alternativeName>
</protein>
<dbReference type="Pfam" id="PF02870">
    <property type="entry name" value="Methyltransf_1N"/>
    <property type="match status" value="1"/>
</dbReference>
<evidence type="ECO:0000259" key="11">
    <source>
        <dbReference type="Pfam" id="PF02870"/>
    </source>
</evidence>
<evidence type="ECO:0000256" key="5">
    <source>
        <dbReference type="ARBA" id="ARBA00022679"/>
    </source>
</evidence>
<reference evidence="12 13" key="1">
    <citation type="submission" date="2016-10" db="EMBL/GenBank/DDBJ databases">
        <authorList>
            <person name="de Groot N.N."/>
        </authorList>
    </citation>
    <scope>NUCLEOTIDE SEQUENCE [LARGE SCALE GENOMIC DNA]</scope>
    <source>
        <strain evidence="12 13">CPCC 100156</strain>
    </source>
</reference>
<dbReference type="EC" id="2.1.1.63" evidence="9"/>
<dbReference type="EMBL" id="FMZX01000003">
    <property type="protein sequence ID" value="SDC91390.1"/>
    <property type="molecule type" value="Genomic_DNA"/>
</dbReference>
<feature type="domain" description="Methylguanine DNA methyltransferase ribonuclease-like" evidence="11">
    <location>
        <begin position="5"/>
        <end position="65"/>
    </location>
</feature>
<evidence type="ECO:0000259" key="10">
    <source>
        <dbReference type="Pfam" id="PF01035"/>
    </source>
</evidence>
<keyword evidence="6 9" id="KW-0227">DNA damage</keyword>
<comment type="similarity">
    <text evidence="2 9">Belongs to the MGMT family.</text>
</comment>
<dbReference type="InterPro" id="IPR008332">
    <property type="entry name" value="MethylG_MeTrfase_N"/>
</dbReference>
<keyword evidence="5 9" id="KW-0808">Transferase</keyword>
<evidence type="ECO:0000256" key="7">
    <source>
        <dbReference type="ARBA" id="ARBA00023204"/>
    </source>
</evidence>
<feature type="active site" description="Nucleophile; methyl group acceptor" evidence="9">
    <location>
        <position position="120"/>
    </location>
</feature>
<dbReference type="GO" id="GO:0003908">
    <property type="term" value="F:methylated-DNA-[protein]-cysteine S-methyltransferase activity"/>
    <property type="evidence" value="ECO:0007669"/>
    <property type="project" value="UniProtKB-UniRule"/>
</dbReference>
<dbReference type="InterPro" id="IPR036388">
    <property type="entry name" value="WH-like_DNA-bd_sf"/>
</dbReference>
<dbReference type="NCBIfam" id="TIGR00589">
    <property type="entry name" value="ogt"/>
    <property type="match status" value="1"/>
</dbReference>
<comment type="subcellular location">
    <subcellularLocation>
        <location evidence="9">Cytoplasm</location>
    </subcellularLocation>
</comment>
<dbReference type="Gene3D" id="3.30.160.70">
    <property type="entry name" value="Methylated DNA-protein cysteine methyltransferase domain"/>
    <property type="match status" value="1"/>
</dbReference>
<keyword evidence="13" id="KW-1185">Reference proteome</keyword>
<name>A0A1G6QFZ0_9PROT</name>
<dbReference type="Gene3D" id="1.10.10.10">
    <property type="entry name" value="Winged helix-like DNA-binding domain superfamily/Winged helix DNA-binding domain"/>
    <property type="match status" value="1"/>
</dbReference>
<keyword evidence="3 9" id="KW-0963">Cytoplasm</keyword>